<name>A0A6H1UHJ6_9GAMM</name>
<evidence type="ECO:0000313" key="2">
    <source>
        <dbReference type="EMBL" id="QIZ77262.1"/>
    </source>
</evidence>
<dbReference type="KEGG" id="fes:HER31_10455"/>
<keyword evidence="3" id="KW-1185">Reference proteome</keyword>
<reference evidence="2 3" key="1">
    <citation type="submission" date="2020-04" db="EMBL/GenBank/DDBJ databases">
        <title>Ferrimonas sp. S7 isolated from sea water.</title>
        <authorList>
            <person name="Bae S.S."/>
            <person name="Baek K."/>
        </authorList>
    </citation>
    <scope>NUCLEOTIDE SEQUENCE [LARGE SCALE GENOMIC DNA]</scope>
    <source>
        <strain evidence="2 3">S7</strain>
    </source>
</reference>
<evidence type="ECO:0000256" key="1">
    <source>
        <dbReference type="SAM" id="SignalP"/>
    </source>
</evidence>
<dbReference type="RefSeq" id="WP_168660523.1">
    <property type="nucleotide sequence ID" value="NZ_CP051180.1"/>
</dbReference>
<sequence length="729" mass="82266">MNSGKLTALVLPLLLGLTACGNDDAEIPTQSNTPAADQNPAWSYIETPEIDFSSYDSTLKGTVEVTVGRVVDNVQPWLTAGMLRHAMVGQGYADNLLYENEAGEEVSYDANGDGNVNIRDATDAGVSNTEIGPIYDVDMEQMKAWLATNPDGLGAGTSRPDIFVDGHYNVFDLLRYVVGTRDDMRWEGGVENIIKPADSEYDTYEFHISWDRNGDGDFSECIDEDLDDICTEGVDTDADGEYFDSEHWHFGFIQSRGENRMYGGLRHDYNYKRMDQFWLREAQQIRFLPHDEVLTNRRHWVWKQEQERLANNDGKYVVPYILHAGSRDMGIQEFLLRADAPEIKEMDVEVKAWNLRSDVFQPGVITSMDVWLSLAEARDLDFRFTWWRVLSSGAIVNNFALMHDPWSGPYDGWIAANPYQGELAAAEDFAMIPTPRCDFKHDGTPTEKNEGEIDDEICQREFQSFLGIGGNNLGEVAGANIIRYPPEYMALIALQSEELFYIDDIILNEDKVVEVRLAENELQRYGMDGVYDFDKFPEGEGIEVVTETATLRPLEMATTESKIGNAPIVDETHFGWKIADCSQCHNDEKNSLGHGGQSWPTNTTDGFDNIQPYYCATCHGNNGAPEAHNRSARCFWCHNTYNDDGGMLMKNHGDASLAKFVPAEENVSNLRTASTHPQYTDRDTKLAQQTKLYEDMWFSSHNSDYSLSKTFPDPYACGTCHGFQREIDK</sequence>
<dbReference type="SUPFAM" id="SSF48695">
    <property type="entry name" value="Multiheme cytochromes"/>
    <property type="match status" value="1"/>
</dbReference>
<proteinExistence type="predicted"/>
<dbReference type="Gene3D" id="3.90.10.10">
    <property type="entry name" value="Cytochrome C3"/>
    <property type="match status" value="1"/>
</dbReference>
<evidence type="ECO:0000313" key="3">
    <source>
        <dbReference type="Proteomes" id="UP000501602"/>
    </source>
</evidence>
<gene>
    <name evidence="2" type="ORF">HER31_10455</name>
</gene>
<accession>A0A6H1UHJ6</accession>
<organism evidence="2 3">
    <name type="scientific">Ferrimonas lipolytica</name>
    <dbReference type="NCBI Taxonomy" id="2724191"/>
    <lineage>
        <taxon>Bacteria</taxon>
        <taxon>Pseudomonadati</taxon>
        <taxon>Pseudomonadota</taxon>
        <taxon>Gammaproteobacteria</taxon>
        <taxon>Alteromonadales</taxon>
        <taxon>Ferrimonadaceae</taxon>
        <taxon>Ferrimonas</taxon>
    </lineage>
</organism>
<feature type="chain" id="PRO_5026063173" evidence="1">
    <location>
        <begin position="22"/>
        <end position="729"/>
    </location>
</feature>
<dbReference type="EMBL" id="CP051180">
    <property type="protein sequence ID" value="QIZ77262.1"/>
    <property type="molecule type" value="Genomic_DNA"/>
</dbReference>
<protein>
    <submittedName>
        <fullName evidence="2">Uncharacterized protein</fullName>
    </submittedName>
</protein>
<feature type="signal peptide" evidence="1">
    <location>
        <begin position="1"/>
        <end position="21"/>
    </location>
</feature>
<dbReference type="Proteomes" id="UP000501602">
    <property type="component" value="Chromosome"/>
</dbReference>
<keyword evidence="1" id="KW-0732">Signal</keyword>
<dbReference type="PROSITE" id="PS51257">
    <property type="entry name" value="PROKAR_LIPOPROTEIN"/>
    <property type="match status" value="1"/>
</dbReference>
<dbReference type="AlphaFoldDB" id="A0A6H1UHJ6"/>
<dbReference type="InterPro" id="IPR036280">
    <property type="entry name" value="Multihaem_cyt_sf"/>
</dbReference>